<comment type="similarity">
    <text evidence="1">Belongs to the histone H2B family.</text>
</comment>
<dbReference type="RefSeq" id="XP_070334496.1">
    <property type="nucleotide sequence ID" value="XM_070478395.1"/>
</dbReference>
<dbReference type="InterPro" id="IPR000558">
    <property type="entry name" value="Histone_H2B"/>
</dbReference>
<dbReference type="InterPro" id="IPR009072">
    <property type="entry name" value="Histone-fold"/>
</dbReference>
<accession>A0ABM4J345</accession>
<keyword evidence="2" id="KW-1185">Reference proteome</keyword>
<organism evidence="2 3">
    <name type="scientific">Odocoileus virginianus</name>
    <name type="common">White-tailed deer</name>
    <dbReference type="NCBI Taxonomy" id="9874"/>
    <lineage>
        <taxon>Eukaryota</taxon>
        <taxon>Metazoa</taxon>
        <taxon>Chordata</taxon>
        <taxon>Craniata</taxon>
        <taxon>Vertebrata</taxon>
        <taxon>Euteleostomi</taxon>
        <taxon>Mammalia</taxon>
        <taxon>Eutheria</taxon>
        <taxon>Laurasiatheria</taxon>
        <taxon>Artiodactyla</taxon>
        <taxon>Ruminantia</taxon>
        <taxon>Pecora</taxon>
        <taxon>Cervidae</taxon>
        <taxon>Odocoileinae</taxon>
        <taxon>Odocoileus</taxon>
    </lineage>
</organism>
<dbReference type="Gene3D" id="1.10.20.10">
    <property type="entry name" value="Histone, subunit A"/>
    <property type="match status" value="1"/>
</dbReference>
<name>A0ABM4J345_ODOVR</name>
<sequence>MHFICLHGLQFPKRKLTIYIPAKEKDEWVRSATGKKRRKKKEAYFNYMGKLLKQVHPDFSGCSWILDALRALEDWQLKWVSLEAVRLSLYNHRRAITSREILKAVKQRCCQKSLGTDEVDLHGSVVEMIALVQKKKKEKNWVFWRVELKDKVSERNPLKQRSCWDTLGL</sequence>
<dbReference type="Proteomes" id="UP001652640">
    <property type="component" value="Chromosome 17"/>
</dbReference>
<dbReference type="PRINTS" id="PR00621">
    <property type="entry name" value="HISTONEH2B"/>
</dbReference>
<reference evidence="2" key="1">
    <citation type="journal article" date="2022" name="J. Hered.">
        <title>A De Novo Chromosome-Level Genome Assembly of the White-Tailed Deer, Odocoileus Virginianus.</title>
        <authorList>
            <person name="London E.W."/>
            <person name="Roca A.L."/>
            <person name="Novakofski J.E."/>
            <person name="Mateus-Pinilla N.E."/>
        </authorList>
    </citation>
    <scope>NUCLEOTIDE SEQUENCE [LARGE SCALE GENOMIC DNA]</scope>
</reference>
<gene>
    <name evidence="3" type="primary">H2BN1</name>
</gene>
<dbReference type="SUPFAM" id="SSF47113">
    <property type="entry name" value="Histone-fold"/>
    <property type="match status" value="1"/>
</dbReference>
<dbReference type="PANTHER" id="PTHR23428">
    <property type="entry name" value="HISTONE H2B"/>
    <property type="match status" value="1"/>
</dbReference>
<evidence type="ECO:0000256" key="1">
    <source>
        <dbReference type="ARBA" id="ARBA00006846"/>
    </source>
</evidence>
<evidence type="ECO:0000313" key="2">
    <source>
        <dbReference type="Proteomes" id="UP001652640"/>
    </source>
</evidence>
<protein>
    <submittedName>
        <fullName evidence="3">Histone H2A.N</fullName>
    </submittedName>
</protein>
<dbReference type="GeneID" id="139038939"/>
<reference evidence="3" key="2">
    <citation type="submission" date="2025-08" db="UniProtKB">
        <authorList>
            <consortium name="RefSeq"/>
        </authorList>
    </citation>
    <scope>IDENTIFICATION</scope>
    <source>
        <tissue evidence="3">Tongue muscle</tissue>
    </source>
</reference>
<proteinExistence type="inferred from homology"/>
<evidence type="ECO:0000313" key="3">
    <source>
        <dbReference type="RefSeq" id="XP_070334496.1"/>
    </source>
</evidence>